<feature type="transmembrane region" description="Helical" evidence="10">
    <location>
        <begin position="215"/>
        <end position="234"/>
    </location>
</feature>
<evidence type="ECO:0000256" key="3">
    <source>
        <dbReference type="ARBA" id="ARBA00022475"/>
    </source>
</evidence>
<comment type="similarity">
    <text evidence="2">Belongs to the acyltransferase 3 family.</text>
</comment>
<evidence type="ECO:0000256" key="2">
    <source>
        <dbReference type="ARBA" id="ARBA00007400"/>
    </source>
</evidence>
<evidence type="ECO:0000256" key="6">
    <source>
        <dbReference type="ARBA" id="ARBA00023136"/>
    </source>
</evidence>
<sequence length="357" mass="42129">MNKNRLELVYLRTFICIIIIVTHLLTQITLEHEHLSGSSLVLQYYIRNIVIFGTPSFIVLSQLLTTLNYKSVSVQYLISRFKYIFIPYLLVGLFYSYSESLLTASSFKKQFFENVILGQWYGYFIIIIMQFFILSYLIYKINYKLFNSKILLVLAFVVQQTFLYYFNHSDAFHTFVNHYYPLSENTMILGWIFYFFLGGFIGYNYQRVLSFLEKYLVIMIMLALGSYVLFIALSGDDYWNVTSFTYSLTLYNSIMFFVLIGICAHFKTMLLNTVQMISAFSFFIYLLHPIILDSLFAYTNIFEDNTVVFLAVSLLMIIGICIGVGMMLREFYIFRFVIGKQPYKLQFNNYQPSWKSH</sequence>
<feature type="transmembrane region" description="Helical" evidence="10">
    <location>
        <begin position="118"/>
        <end position="138"/>
    </location>
</feature>
<evidence type="ECO:0000313" key="12">
    <source>
        <dbReference type="EMBL" id="TBW76956.1"/>
    </source>
</evidence>
<dbReference type="GO" id="GO:0016413">
    <property type="term" value="F:O-acetyltransferase activity"/>
    <property type="evidence" value="ECO:0007669"/>
    <property type="project" value="TreeGrafter"/>
</dbReference>
<evidence type="ECO:0000256" key="4">
    <source>
        <dbReference type="ARBA" id="ARBA00022692"/>
    </source>
</evidence>
<organism evidence="12 13">
    <name type="scientific">Staphylococcus capitis</name>
    <dbReference type="NCBI Taxonomy" id="29388"/>
    <lineage>
        <taxon>Bacteria</taxon>
        <taxon>Bacillati</taxon>
        <taxon>Bacillota</taxon>
        <taxon>Bacilli</taxon>
        <taxon>Bacillales</taxon>
        <taxon>Staphylococcaceae</taxon>
        <taxon>Staphylococcus</taxon>
    </lineage>
</organism>
<comment type="subcellular location">
    <subcellularLocation>
        <location evidence="1">Cell membrane</location>
        <topology evidence="1">Multi-pass membrane protein</topology>
    </subcellularLocation>
</comment>
<dbReference type="GO" id="GO:0009246">
    <property type="term" value="P:enterobacterial common antigen biosynthetic process"/>
    <property type="evidence" value="ECO:0007669"/>
    <property type="project" value="TreeGrafter"/>
</dbReference>
<evidence type="ECO:0000256" key="1">
    <source>
        <dbReference type="ARBA" id="ARBA00004651"/>
    </source>
</evidence>
<evidence type="ECO:0000313" key="13">
    <source>
        <dbReference type="Proteomes" id="UP000291949"/>
    </source>
</evidence>
<dbReference type="EMBL" id="SCHC01000002">
    <property type="protein sequence ID" value="TBW76956.1"/>
    <property type="molecule type" value="Genomic_DNA"/>
</dbReference>
<keyword evidence="6 10" id="KW-0472">Membrane</keyword>
<dbReference type="GO" id="GO:0005886">
    <property type="term" value="C:plasma membrane"/>
    <property type="evidence" value="ECO:0007669"/>
    <property type="project" value="UniProtKB-SubCell"/>
</dbReference>
<feature type="transmembrane region" description="Helical" evidence="10">
    <location>
        <begin position="9"/>
        <end position="29"/>
    </location>
</feature>
<dbReference type="Pfam" id="PF01757">
    <property type="entry name" value="Acyl_transf_3"/>
    <property type="match status" value="1"/>
</dbReference>
<feature type="transmembrane region" description="Helical" evidence="10">
    <location>
        <begin position="307"/>
        <end position="328"/>
    </location>
</feature>
<dbReference type="RefSeq" id="WP_154812110.1">
    <property type="nucleotide sequence ID" value="NZ_SCHC01000002.1"/>
</dbReference>
<dbReference type="PANTHER" id="PTHR40074">
    <property type="entry name" value="O-ACETYLTRANSFERASE WECH"/>
    <property type="match status" value="1"/>
</dbReference>
<keyword evidence="3" id="KW-1003">Cell membrane</keyword>
<feature type="transmembrane region" description="Helical" evidence="10">
    <location>
        <begin position="49"/>
        <end position="69"/>
    </location>
</feature>
<evidence type="ECO:0000256" key="9">
    <source>
        <dbReference type="ARBA" id="ARBA00042839"/>
    </source>
</evidence>
<keyword evidence="5 10" id="KW-1133">Transmembrane helix</keyword>
<feature type="transmembrane region" description="Helical" evidence="10">
    <location>
        <begin position="81"/>
        <end position="98"/>
    </location>
</feature>
<feature type="transmembrane region" description="Helical" evidence="10">
    <location>
        <begin position="246"/>
        <end position="266"/>
    </location>
</feature>
<evidence type="ECO:0000256" key="8">
    <source>
        <dbReference type="ARBA" id="ARBA00042402"/>
    </source>
</evidence>
<dbReference type="Proteomes" id="UP000291949">
    <property type="component" value="Unassembled WGS sequence"/>
</dbReference>
<evidence type="ECO:0000259" key="11">
    <source>
        <dbReference type="Pfam" id="PF01757"/>
    </source>
</evidence>
<dbReference type="AlphaFoldDB" id="A0A7Z7YVC5"/>
<dbReference type="PANTHER" id="PTHR40074:SF2">
    <property type="entry name" value="O-ACETYLTRANSFERASE WECH"/>
    <property type="match status" value="1"/>
</dbReference>
<feature type="transmembrane region" description="Helical" evidence="10">
    <location>
        <begin position="186"/>
        <end position="203"/>
    </location>
</feature>
<dbReference type="InterPro" id="IPR002656">
    <property type="entry name" value="Acyl_transf_3_dom"/>
</dbReference>
<evidence type="ECO:0000256" key="5">
    <source>
        <dbReference type="ARBA" id="ARBA00022989"/>
    </source>
</evidence>
<accession>A0A7Z7YVC5</accession>
<gene>
    <name evidence="12" type="ORF">EQ811_08850</name>
</gene>
<proteinExistence type="inferred from homology"/>
<keyword evidence="4 10" id="KW-0812">Transmembrane</keyword>
<comment type="caution">
    <text evidence="12">The sequence shown here is derived from an EMBL/GenBank/DDBJ whole genome shotgun (WGS) entry which is preliminary data.</text>
</comment>
<feature type="domain" description="Acyltransferase 3" evidence="11">
    <location>
        <begin position="9"/>
        <end position="322"/>
    </location>
</feature>
<evidence type="ECO:0000256" key="7">
    <source>
        <dbReference type="ARBA" id="ARBA00041028"/>
    </source>
</evidence>
<reference evidence="12 13" key="1">
    <citation type="journal article" date="2019" name="Sci. Transl. Med.">
        <title>Quorum sensing between bacterial species on the skin protects against epidermal injury in atopic dermatitis.</title>
        <authorList>
            <person name="Williams M.R."/>
        </authorList>
    </citation>
    <scope>NUCLEOTIDE SEQUENCE [LARGE SCALE GENOMIC DNA]</scope>
    <source>
        <strain evidence="12 13">H8</strain>
    </source>
</reference>
<protein>
    <recommendedName>
        <fullName evidence="7">Probable poly-beta-1,6-N-acetyl-D-glucosamine export protein</fullName>
    </recommendedName>
    <alternativeName>
        <fullName evidence="9">Biofilm polysaccharide intercellular adhesin export protein</fullName>
    </alternativeName>
    <alternativeName>
        <fullName evidence="8">Intercellular adhesion protein C</fullName>
    </alternativeName>
</protein>
<evidence type="ECO:0000256" key="10">
    <source>
        <dbReference type="SAM" id="Phobius"/>
    </source>
</evidence>
<feature type="transmembrane region" description="Helical" evidence="10">
    <location>
        <begin position="278"/>
        <end position="301"/>
    </location>
</feature>
<feature type="transmembrane region" description="Helical" evidence="10">
    <location>
        <begin position="150"/>
        <end position="166"/>
    </location>
</feature>
<name>A0A7Z7YVC5_STACP</name>